<protein>
    <submittedName>
        <fullName evidence="1">Uncharacterized protein</fullName>
    </submittedName>
</protein>
<dbReference type="EMBL" id="GBRH01170352">
    <property type="protein sequence ID" value="JAE27544.1"/>
    <property type="molecule type" value="Transcribed_RNA"/>
</dbReference>
<organism evidence="1">
    <name type="scientific">Arundo donax</name>
    <name type="common">Giant reed</name>
    <name type="synonym">Donax arundinaceus</name>
    <dbReference type="NCBI Taxonomy" id="35708"/>
    <lineage>
        <taxon>Eukaryota</taxon>
        <taxon>Viridiplantae</taxon>
        <taxon>Streptophyta</taxon>
        <taxon>Embryophyta</taxon>
        <taxon>Tracheophyta</taxon>
        <taxon>Spermatophyta</taxon>
        <taxon>Magnoliopsida</taxon>
        <taxon>Liliopsida</taxon>
        <taxon>Poales</taxon>
        <taxon>Poaceae</taxon>
        <taxon>PACMAD clade</taxon>
        <taxon>Arundinoideae</taxon>
        <taxon>Arundineae</taxon>
        <taxon>Arundo</taxon>
    </lineage>
</organism>
<reference evidence="1" key="1">
    <citation type="submission" date="2014-09" db="EMBL/GenBank/DDBJ databases">
        <authorList>
            <person name="Magalhaes I.L.F."/>
            <person name="Oliveira U."/>
            <person name="Santos F.R."/>
            <person name="Vidigal T.H.D.A."/>
            <person name="Brescovit A.D."/>
            <person name="Santos A.J."/>
        </authorList>
    </citation>
    <scope>NUCLEOTIDE SEQUENCE</scope>
    <source>
        <tissue evidence="1">Shoot tissue taken approximately 20 cm above the soil surface</tissue>
    </source>
</reference>
<evidence type="ECO:0000313" key="1">
    <source>
        <dbReference type="EMBL" id="JAE27544.1"/>
    </source>
</evidence>
<reference evidence="1" key="2">
    <citation type="journal article" date="2015" name="Data Brief">
        <title>Shoot transcriptome of the giant reed, Arundo donax.</title>
        <authorList>
            <person name="Barrero R.A."/>
            <person name="Guerrero F.D."/>
            <person name="Moolhuijzen P."/>
            <person name="Goolsby J.A."/>
            <person name="Tidwell J."/>
            <person name="Bellgard S.E."/>
            <person name="Bellgard M.I."/>
        </authorList>
    </citation>
    <scope>NUCLEOTIDE SEQUENCE</scope>
    <source>
        <tissue evidence="1">Shoot tissue taken approximately 20 cm above the soil surface</tissue>
    </source>
</reference>
<accession>A0A0A9GVH9</accession>
<proteinExistence type="predicted"/>
<sequence length="51" mass="5888">MISNRFCHLSNFLFPSSNMKVSKLWLCMYSYTSILSSSAMQQPSSLTRFLC</sequence>
<dbReference type="AlphaFoldDB" id="A0A0A9GVH9"/>
<name>A0A0A9GVH9_ARUDO</name>